<evidence type="ECO:0000259" key="1">
    <source>
        <dbReference type="Pfam" id="PF01521"/>
    </source>
</evidence>
<dbReference type="NCBIfam" id="TIGR00049">
    <property type="entry name" value="iron-sulfur cluster assembly accessory protein"/>
    <property type="match status" value="1"/>
</dbReference>
<organism evidence="2 3">
    <name type="scientific">Paenibacillus silvae</name>
    <dbReference type="NCBI Taxonomy" id="1325358"/>
    <lineage>
        <taxon>Bacteria</taxon>
        <taxon>Bacillati</taxon>
        <taxon>Bacillota</taxon>
        <taxon>Bacilli</taxon>
        <taxon>Bacillales</taxon>
        <taxon>Paenibacillaceae</taxon>
        <taxon>Paenibacillus</taxon>
    </lineage>
</organism>
<dbReference type="InterPro" id="IPR017870">
    <property type="entry name" value="FeS_cluster_insertion_CS"/>
</dbReference>
<dbReference type="GO" id="GO:0051537">
    <property type="term" value="F:2 iron, 2 sulfur cluster binding"/>
    <property type="evidence" value="ECO:0007669"/>
    <property type="project" value="UniProtKB-ARBA"/>
</dbReference>
<dbReference type="SUPFAM" id="SSF89360">
    <property type="entry name" value="HesB-like domain"/>
    <property type="match status" value="1"/>
</dbReference>
<dbReference type="Proteomes" id="UP000249204">
    <property type="component" value="Unassembled WGS sequence"/>
</dbReference>
<dbReference type="Pfam" id="PF01521">
    <property type="entry name" value="Fe-S_biosyn"/>
    <property type="match status" value="1"/>
</dbReference>
<dbReference type="InterPro" id="IPR035903">
    <property type="entry name" value="HesB-like_dom_sf"/>
</dbReference>
<dbReference type="InterPro" id="IPR031108">
    <property type="entry name" value="IscA_plant_cyanobact"/>
</dbReference>
<dbReference type="PANTHER" id="PTHR47265">
    <property type="entry name" value="IRON-SULFUR ASSEMBLY PROTEIN ISCA, CHLOROPLASTIC"/>
    <property type="match status" value="1"/>
</dbReference>
<dbReference type="InterPro" id="IPR016092">
    <property type="entry name" value="ATAP"/>
</dbReference>
<dbReference type="PANTHER" id="PTHR47265:SF1">
    <property type="entry name" value="IRON-SULFUR ASSEMBLY PROTEIN ISCA, CHLOROPLASTIC"/>
    <property type="match status" value="1"/>
</dbReference>
<dbReference type="GO" id="GO:0016226">
    <property type="term" value="P:iron-sulfur cluster assembly"/>
    <property type="evidence" value="ECO:0007669"/>
    <property type="project" value="InterPro"/>
</dbReference>
<feature type="domain" description="Core" evidence="1">
    <location>
        <begin position="1"/>
        <end position="103"/>
    </location>
</feature>
<gene>
    <name evidence="2" type="ORF">DN757_00370</name>
</gene>
<evidence type="ECO:0000313" key="3">
    <source>
        <dbReference type="Proteomes" id="UP000249204"/>
    </source>
</evidence>
<accession>A0A2W6QKK0</accession>
<dbReference type="EMBL" id="QKWW01000002">
    <property type="protein sequence ID" value="PZT57713.1"/>
    <property type="molecule type" value="Genomic_DNA"/>
</dbReference>
<comment type="caution">
    <text evidence="2">The sequence shown here is derived from an EMBL/GenBank/DDBJ whole genome shotgun (WGS) entry which is preliminary data.</text>
</comment>
<sequence>MNIEISTRASHHIKQILSCANNQSSFLRIGVSEGGCSGLSYTLVVEDQQTEEDIVLHKDNFNILVYPASVPYVDGLKIDYEESGMTGGFTMDNPNAKASCGCGASFRIARDRGKAQPCD</sequence>
<dbReference type="Gene3D" id="2.60.300.12">
    <property type="entry name" value="HesB-like domain"/>
    <property type="match status" value="1"/>
</dbReference>
<evidence type="ECO:0000313" key="2">
    <source>
        <dbReference type="EMBL" id="PZT57713.1"/>
    </source>
</evidence>
<protein>
    <submittedName>
        <fullName evidence="2">Iron-sulfur cluster assembly accessory protein</fullName>
    </submittedName>
</protein>
<dbReference type="InterPro" id="IPR000361">
    <property type="entry name" value="ATAP_core_dom"/>
</dbReference>
<dbReference type="PROSITE" id="PS01152">
    <property type="entry name" value="HESB"/>
    <property type="match status" value="1"/>
</dbReference>
<name>A0A2W6QKK0_9BACL</name>
<proteinExistence type="predicted"/>
<reference evidence="2 3" key="1">
    <citation type="submission" date="2018-06" db="EMBL/GenBank/DDBJ databases">
        <title>Isolation of heavy metals resistant Paenibacillus silvae NC2 from Gold-Copper mine in ZiJin, China.</title>
        <authorList>
            <person name="Xu J."/>
            <person name="Mazhar H.S."/>
            <person name="Rensing C."/>
        </authorList>
    </citation>
    <scope>NUCLEOTIDE SEQUENCE [LARGE SCALE GENOMIC DNA]</scope>
    <source>
        <strain evidence="2 3">NC2</strain>
    </source>
</reference>
<dbReference type="AlphaFoldDB" id="A0A2W6QKK0"/>
<dbReference type="RefSeq" id="WP_111268298.1">
    <property type="nucleotide sequence ID" value="NZ_QKWW01000002.1"/>
</dbReference>